<dbReference type="PROSITE" id="PS00675">
    <property type="entry name" value="SIGMA54_INTERACT_1"/>
    <property type="match status" value="1"/>
</dbReference>
<dbReference type="GO" id="GO:0003700">
    <property type="term" value="F:DNA-binding transcription factor activity"/>
    <property type="evidence" value="ECO:0007669"/>
    <property type="project" value="UniProtKB-UniRule"/>
</dbReference>
<dbReference type="Pfam" id="PF25601">
    <property type="entry name" value="AAA_lid_14"/>
    <property type="match status" value="1"/>
</dbReference>
<evidence type="ECO:0000313" key="17">
    <source>
        <dbReference type="Proteomes" id="UP000198749"/>
    </source>
</evidence>
<dbReference type="EMBL" id="FOGB01000024">
    <property type="protein sequence ID" value="SER20367.1"/>
    <property type="molecule type" value="Genomic_DNA"/>
</dbReference>
<dbReference type="STRING" id="355243.SAMN03080615_04337"/>
<sequence length="540" mass="61086">MLNSATTRTELFERQLYVLDKICWTLTRSLDLNPSLDEVLNILHNEAEMKNGLIALKDYEMENLYISAVHSDSDVVQRAKEAARYQQGEGLVGSILKSQNSLVLPNLANEQRFLDRLELFELSLPFIGVPVKDQRGNVVGVLAAQPTSDPERFLAEECRFLNMIANLLAQLLRLLGEVENQQQQLTDERDELRRRVRGKFGFENLMVGHTPTMVQMFEQIRRVSKWDTTVLLRGESGTGKELVASAIHYNSPRAHNSFIRLNCAALPENLLESELFGHEKGAFTGATRTRQGRFEQADKGTLFLDEIGEISPMFQAKLLRVLQEGEFERVGGNKTISVQVRIVAATNRNLEQEVRDGNFREDLYYRLNIMPINLPPLRERIEDIPELVNFLLTKIGKSQGRPLDISKNAVRKLMTHAWPGNVRELENTLERASIMAEEGVIEEQDFSFNSAELMGGNFTPIASQAVPNIPSPSPHHQPEEGGNSELSGLTEDSDMDERRQVIAALEQAGWVQAKAARLLNMTPRQIAYRIQTMNIEVRKL</sequence>
<dbReference type="SUPFAM" id="SSF55781">
    <property type="entry name" value="GAF domain-like"/>
    <property type="match status" value="1"/>
</dbReference>
<dbReference type="GO" id="GO:0043565">
    <property type="term" value="F:sequence-specific DNA binding"/>
    <property type="evidence" value="ECO:0007669"/>
    <property type="project" value="InterPro"/>
</dbReference>
<dbReference type="InterPro" id="IPR002197">
    <property type="entry name" value="HTH_Fis"/>
</dbReference>
<dbReference type="FunFam" id="3.40.50.300:FF:000006">
    <property type="entry name" value="DNA-binding transcriptional regulator NtrC"/>
    <property type="match status" value="1"/>
</dbReference>
<dbReference type="InterPro" id="IPR025943">
    <property type="entry name" value="Sigma_54_int_dom_ATP-bd_2"/>
</dbReference>
<dbReference type="NCBIfam" id="TIGR01817">
    <property type="entry name" value="nifA"/>
    <property type="match status" value="1"/>
</dbReference>
<evidence type="ECO:0000313" key="16">
    <source>
        <dbReference type="EMBL" id="SER20367.1"/>
    </source>
</evidence>
<evidence type="ECO:0000256" key="3">
    <source>
        <dbReference type="ARBA" id="ARBA00015308"/>
    </source>
</evidence>
<feature type="coiled-coil region" evidence="13">
    <location>
        <begin position="164"/>
        <end position="195"/>
    </location>
</feature>
<dbReference type="Gene3D" id="1.10.8.60">
    <property type="match status" value="1"/>
</dbReference>
<evidence type="ECO:0000256" key="11">
    <source>
        <dbReference type="ARBA" id="ARBA00023231"/>
    </source>
</evidence>
<feature type="region of interest" description="Disordered" evidence="14">
    <location>
        <begin position="462"/>
        <end position="494"/>
    </location>
</feature>
<evidence type="ECO:0000256" key="7">
    <source>
        <dbReference type="ARBA" id="ARBA00023015"/>
    </source>
</evidence>
<evidence type="ECO:0000256" key="14">
    <source>
        <dbReference type="SAM" id="MobiDB-lite"/>
    </source>
</evidence>
<evidence type="ECO:0000256" key="2">
    <source>
        <dbReference type="ARBA" id="ARBA00011135"/>
    </source>
</evidence>
<dbReference type="InterPro" id="IPR058031">
    <property type="entry name" value="AAA_lid_NorR"/>
</dbReference>
<dbReference type="GO" id="GO:0009399">
    <property type="term" value="P:nitrogen fixation"/>
    <property type="evidence" value="ECO:0007669"/>
    <property type="project" value="UniProtKB-UniRule"/>
</dbReference>
<dbReference type="Proteomes" id="UP000198749">
    <property type="component" value="Unassembled WGS sequence"/>
</dbReference>
<dbReference type="SMART" id="SM00065">
    <property type="entry name" value="GAF"/>
    <property type="match status" value="1"/>
</dbReference>
<proteinExistence type="predicted"/>
<dbReference type="InterPro" id="IPR025944">
    <property type="entry name" value="Sigma_54_int_dom_CS"/>
</dbReference>
<keyword evidence="8 12" id="KW-0238">DNA-binding</keyword>
<dbReference type="InterPro" id="IPR027417">
    <property type="entry name" value="P-loop_NTPase"/>
</dbReference>
<gene>
    <name evidence="16" type="ORF">SAMN03080615_04337</name>
</gene>
<dbReference type="InterPro" id="IPR003018">
    <property type="entry name" value="GAF"/>
</dbReference>
<dbReference type="Gene3D" id="1.10.10.60">
    <property type="entry name" value="Homeodomain-like"/>
    <property type="match status" value="1"/>
</dbReference>
<dbReference type="PROSITE" id="PS00688">
    <property type="entry name" value="SIGMA54_INTERACT_3"/>
    <property type="match status" value="1"/>
</dbReference>
<dbReference type="OrthoDB" id="9804019at2"/>
<protein>
    <recommendedName>
        <fullName evidence="3 12">Nif-specific regulatory protein</fullName>
    </recommendedName>
</protein>
<dbReference type="Pfam" id="PF02954">
    <property type="entry name" value="HTH_8"/>
    <property type="match status" value="1"/>
</dbReference>
<evidence type="ECO:0000256" key="5">
    <source>
        <dbReference type="ARBA" id="ARBA00022840"/>
    </source>
</evidence>
<evidence type="ECO:0000256" key="4">
    <source>
        <dbReference type="ARBA" id="ARBA00022741"/>
    </source>
</evidence>
<organism evidence="16 17">
    <name type="scientific">Amphritea atlantica</name>
    <dbReference type="NCBI Taxonomy" id="355243"/>
    <lineage>
        <taxon>Bacteria</taxon>
        <taxon>Pseudomonadati</taxon>
        <taxon>Pseudomonadota</taxon>
        <taxon>Gammaproteobacteria</taxon>
        <taxon>Oceanospirillales</taxon>
        <taxon>Oceanospirillaceae</taxon>
        <taxon>Amphritea</taxon>
    </lineage>
</organism>
<dbReference type="InterPro" id="IPR029016">
    <property type="entry name" value="GAF-like_dom_sf"/>
</dbReference>
<keyword evidence="11 12" id="KW-0535">Nitrogen fixation</keyword>
<evidence type="ECO:0000256" key="6">
    <source>
        <dbReference type="ARBA" id="ARBA00023012"/>
    </source>
</evidence>
<dbReference type="SUPFAM" id="SSF52540">
    <property type="entry name" value="P-loop containing nucleoside triphosphate hydrolases"/>
    <property type="match status" value="1"/>
</dbReference>
<evidence type="ECO:0000256" key="9">
    <source>
        <dbReference type="ARBA" id="ARBA00023159"/>
    </source>
</evidence>
<feature type="domain" description="Sigma-54 factor interaction" evidence="15">
    <location>
        <begin position="206"/>
        <end position="434"/>
    </location>
</feature>
<dbReference type="InterPro" id="IPR010113">
    <property type="entry name" value="Nif-specific_regulatory_prot"/>
</dbReference>
<dbReference type="InterPro" id="IPR002078">
    <property type="entry name" value="Sigma_54_int"/>
</dbReference>
<dbReference type="PANTHER" id="PTHR32071:SF117">
    <property type="entry name" value="PTS-DEPENDENT DIHYDROXYACETONE KINASE OPERON REGULATORY PROTEIN-RELATED"/>
    <property type="match status" value="1"/>
</dbReference>
<dbReference type="Pfam" id="PF01590">
    <property type="entry name" value="GAF"/>
    <property type="match status" value="1"/>
</dbReference>
<dbReference type="InterPro" id="IPR025662">
    <property type="entry name" value="Sigma_54_int_dom_ATP-bd_1"/>
</dbReference>
<reference evidence="17" key="1">
    <citation type="submission" date="2016-10" db="EMBL/GenBank/DDBJ databases">
        <authorList>
            <person name="Varghese N."/>
            <person name="Submissions S."/>
        </authorList>
    </citation>
    <scope>NUCLEOTIDE SEQUENCE [LARGE SCALE GENOMIC DNA]</scope>
    <source>
        <strain evidence="17">DSM 18887</strain>
    </source>
</reference>
<evidence type="ECO:0000256" key="10">
    <source>
        <dbReference type="ARBA" id="ARBA00023163"/>
    </source>
</evidence>
<keyword evidence="7 12" id="KW-0805">Transcription regulation</keyword>
<keyword evidence="9 12" id="KW-0010">Activator</keyword>
<evidence type="ECO:0000256" key="12">
    <source>
        <dbReference type="RuleBase" id="RU368029"/>
    </source>
</evidence>
<evidence type="ECO:0000259" key="15">
    <source>
        <dbReference type="PROSITE" id="PS50045"/>
    </source>
</evidence>
<keyword evidence="4" id="KW-0547">Nucleotide-binding</keyword>
<keyword evidence="17" id="KW-1185">Reference proteome</keyword>
<keyword evidence="10 12" id="KW-0804">Transcription</keyword>
<evidence type="ECO:0000256" key="8">
    <source>
        <dbReference type="ARBA" id="ARBA00023125"/>
    </source>
</evidence>
<dbReference type="RefSeq" id="WP_091362203.1">
    <property type="nucleotide sequence ID" value="NZ_AP025284.1"/>
</dbReference>
<comment type="subunit">
    <text evidence="2 12">Interacts with sigma-54.</text>
</comment>
<keyword evidence="5" id="KW-0067">ATP-binding</keyword>
<dbReference type="PRINTS" id="PR01590">
    <property type="entry name" value="HTHFIS"/>
</dbReference>
<dbReference type="Gene3D" id="3.30.450.40">
    <property type="match status" value="1"/>
</dbReference>
<dbReference type="SMART" id="SM00382">
    <property type="entry name" value="AAA"/>
    <property type="match status" value="1"/>
</dbReference>
<dbReference type="InterPro" id="IPR003593">
    <property type="entry name" value="AAA+_ATPase"/>
</dbReference>
<name>A0A1H9MA84_9GAMM</name>
<dbReference type="Pfam" id="PF00158">
    <property type="entry name" value="Sigma54_activat"/>
    <property type="match status" value="1"/>
</dbReference>
<evidence type="ECO:0000256" key="13">
    <source>
        <dbReference type="SAM" id="Coils"/>
    </source>
</evidence>
<dbReference type="GO" id="GO:0005524">
    <property type="term" value="F:ATP binding"/>
    <property type="evidence" value="ECO:0007669"/>
    <property type="project" value="UniProtKB-KW"/>
</dbReference>
<dbReference type="Gene3D" id="3.40.50.300">
    <property type="entry name" value="P-loop containing nucleotide triphosphate hydrolases"/>
    <property type="match status" value="1"/>
</dbReference>
<accession>A0A1H9MA84</accession>
<dbReference type="AlphaFoldDB" id="A0A1H9MA84"/>
<dbReference type="PANTHER" id="PTHR32071">
    <property type="entry name" value="TRANSCRIPTIONAL REGULATORY PROTEIN"/>
    <property type="match status" value="1"/>
</dbReference>
<keyword evidence="6 12" id="KW-0902">Two-component regulatory system</keyword>
<comment type="function">
    <text evidence="1 12">Required for activation of most nif operons, which are directly involved in nitrogen fixation.</text>
</comment>
<dbReference type="GO" id="GO:0000160">
    <property type="term" value="P:phosphorelay signal transduction system"/>
    <property type="evidence" value="ECO:0007669"/>
    <property type="project" value="UniProtKB-UniRule"/>
</dbReference>
<dbReference type="CDD" id="cd00009">
    <property type="entry name" value="AAA"/>
    <property type="match status" value="1"/>
</dbReference>
<evidence type="ECO:0000256" key="1">
    <source>
        <dbReference type="ARBA" id="ARBA00002167"/>
    </source>
</evidence>
<keyword evidence="13" id="KW-0175">Coiled coil</keyword>
<dbReference type="PROSITE" id="PS00676">
    <property type="entry name" value="SIGMA54_INTERACT_2"/>
    <property type="match status" value="1"/>
</dbReference>
<dbReference type="PROSITE" id="PS50045">
    <property type="entry name" value="SIGMA54_INTERACT_4"/>
    <property type="match status" value="1"/>
</dbReference>